<reference evidence="2" key="1">
    <citation type="journal article" date="2022" name="Int. J. Mol. Sci.">
        <title>Draft Genome of Tanacetum Coccineum: Genomic Comparison of Closely Related Tanacetum-Family Plants.</title>
        <authorList>
            <person name="Yamashiro T."/>
            <person name="Shiraishi A."/>
            <person name="Nakayama K."/>
            <person name="Satake H."/>
        </authorList>
    </citation>
    <scope>NUCLEOTIDE SEQUENCE</scope>
</reference>
<proteinExistence type="predicted"/>
<dbReference type="EMBL" id="BQNB010011198">
    <property type="protein sequence ID" value="GJS87435.1"/>
    <property type="molecule type" value="Genomic_DNA"/>
</dbReference>
<reference evidence="2" key="2">
    <citation type="submission" date="2022-01" db="EMBL/GenBank/DDBJ databases">
        <authorList>
            <person name="Yamashiro T."/>
            <person name="Shiraishi A."/>
            <person name="Satake H."/>
            <person name="Nakayama K."/>
        </authorList>
    </citation>
    <scope>NUCLEOTIDE SEQUENCE</scope>
</reference>
<sequence length="256" mass="29694">MKEAVDVAIELKSNNIREEAQAENHAFLNSLDSNMPKITKDQVKTQTSKIKSKVEKYVTKSLGEAEVTRDDKDKDDEPSTGLNRGTKRWRSERKLSDDDVIPDREVYDAHQWHPPTSPTPDRECTQSSFDEFLATPIDFSAFMIIRLKIYHLTQELLTDPTYDLMKGTCKSVAELDYHLEEAFKATNEQLDWNNPEGTSHLEEIMVHRQDDVLYKFREGYFKRLSSSHLKIMLLLLVQGQSYQSQSGIERYAIMWL</sequence>
<name>A0ABQ4ZBF5_9ASTR</name>
<feature type="region of interest" description="Disordered" evidence="1">
    <location>
        <begin position="62"/>
        <end position="95"/>
    </location>
</feature>
<feature type="region of interest" description="Disordered" evidence="1">
    <location>
        <begin position="106"/>
        <end position="125"/>
    </location>
</feature>
<accession>A0ABQ4ZBF5</accession>
<gene>
    <name evidence="2" type="ORF">Tco_0770071</name>
</gene>
<evidence type="ECO:0000313" key="3">
    <source>
        <dbReference type="Proteomes" id="UP001151760"/>
    </source>
</evidence>
<feature type="compositionally biased region" description="Basic and acidic residues" evidence="1">
    <location>
        <begin position="66"/>
        <end position="77"/>
    </location>
</feature>
<evidence type="ECO:0000256" key="1">
    <source>
        <dbReference type="SAM" id="MobiDB-lite"/>
    </source>
</evidence>
<evidence type="ECO:0000313" key="2">
    <source>
        <dbReference type="EMBL" id="GJS87435.1"/>
    </source>
</evidence>
<keyword evidence="3" id="KW-1185">Reference proteome</keyword>
<dbReference type="Proteomes" id="UP001151760">
    <property type="component" value="Unassembled WGS sequence"/>
</dbReference>
<protein>
    <submittedName>
        <fullName evidence="2">Uncharacterized protein</fullName>
    </submittedName>
</protein>
<comment type="caution">
    <text evidence="2">The sequence shown here is derived from an EMBL/GenBank/DDBJ whole genome shotgun (WGS) entry which is preliminary data.</text>
</comment>
<feature type="region of interest" description="Disordered" evidence="1">
    <location>
        <begin position="27"/>
        <end position="46"/>
    </location>
</feature>
<organism evidence="2 3">
    <name type="scientific">Tanacetum coccineum</name>
    <dbReference type="NCBI Taxonomy" id="301880"/>
    <lineage>
        <taxon>Eukaryota</taxon>
        <taxon>Viridiplantae</taxon>
        <taxon>Streptophyta</taxon>
        <taxon>Embryophyta</taxon>
        <taxon>Tracheophyta</taxon>
        <taxon>Spermatophyta</taxon>
        <taxon>Magnoliopsida</taxon>
        <taxon>eudicotyledons</taxon>
        <taxon>Gunneridae</taxon>
        <taxon>Pentapetalae</taxon>
        <taxon>asterids</taxon>
        <taxon>campanulids</taxon>
        <taxon>Asterales</taxon>
        <taxon>Asteraceae</taxon>
        <taxon>Asteroideae</taxon>
        <taxon>Anthemideae</taxon>
        <taxon>Anthemidinae</taxon>
        <taxon>Tanacetum</taxon>
    </lineage>
</organism>